<organism evidence="7 8">
    <name type="scientific">Aquamicrobium soli</name>
    <dbReference type="NCBI Taxonomy" id="1811518"/>
    <lineage>
        <taxon>Bacteria</taxon>
        <taxon>Pseudomonadati</taxon>
        <taxon>Pseudomonadota</taxon>
        <taxon>Alphaproteobacteria</taxon>
        <taxon>Hyphomicrobiales</taxon>
        <taxon>Phyllobacteriaceae</taxon>
        <taxon>Aquamicrobium</taxon>
    </lineage>
</organism>
<gene>
    <name evidence="7" type="ORF">ACFOHJ_01850</name>
</gene>
<protein>
    <submittedName>
        <fullName evidence="7">Cytochrome C oxidase subunit IV family protein</fullName>
    </submittedName>
</protein>
<dbReference type="InterPro" id="IPR005171">
    <property type="entry name" value="Cyt_c_oxidase_su4_prok"/>
</dbReference>
<keyword evidence="4 6" id="KW-1133">Transmembrane helix</keyword>
<feature type="transmembrane region" description="Helical" evidence="6">
    <location>
        <begin position="33"/>
        <end position="53"/>
    </location>
</feature>
<keyword evidence="5 6" id="KW-0472">Membrane</keyword>
<evidence type="ECO:0000256" key="3">
    <source>
        <dbReference type="ARBA" id="ARBA00022692"/>
    </source>
</evidence>
<comment type="subcellular location">
    <subcellularLocation>
        <location evidence="1">Cell membrane</location>
        <topology evidence="1">Multi-pass membrane protein</topology>
    </subcellularLocation>
</comment>
<dbReference type="InterPro" id="IPR011743">
    <property type="entry name" value="Caa3_sub_IV"/>
</dbReference>
<feature type="transmembrane region" description="Helical" evidence="6">
    <location>
        <begin position="60"/>
        <end position="82"/>
    </location>
</feature>
<dbReference type="EMBL" id="JBHRTK010000001">
    <property type="protein sequence ID" value="MFC3204943.1"/>
    <property type="molecule type" value="Genomic_DNA"/>
</dbReference>
<evidence type="ECO:0000256" key="2">
    <source>
        <dbReference type="ARBA" id="ARBA00022475"/>
    </source>
</evidence>
<sequence>MSELRKIAFAYAGLLALLALTVASSFLSLHGLNASVNMAIGAAKAALIALVFMHMGREEALVRLVAAAVAVWLIILTALTLIA</sequence>
<dbReference type="NCBIfam" id="TIGR02229">
    <property type="entry name" value="caa3_sub_IV"/>
    <property type="match status" value="1"/>
</dbReference>
<evidence type="ECO:0000313" key="8">
    <source>
        <dbReference type="Proteomes" id="UP001595583"/>
    </source>
</evidence>
<evidence type="ECO:0000313" key="7">
    <source>
        <dbReference type="EMBL" id="MFC3204943.1"/>
    </source>
</evidence>
<reference evidence="8" key="1">
    <citation type="journal article" date="2019" name="Int. J. Syst. Evol. Microbiol.">
        <title>The Global Catalogue of Microorganisms (GCM) 10K type strain sequencing project: providing services to taxonomists for standard genome sequencing and annotation.</title>
        <authorList>
            <consortium name="The Broad Institute Genomics Platform"/>
            <consortium name="The Broad Institute Genome Sequencing Center for Infectious Disease"/>
            <person name="Wu L."/>
            <person name="Ma J."/>
        </authorList>
    </citation>
    <scope>NUCLEOTIDE SEQUENCE [LARGE SCALE GENOMIC DNA]</scope>
    <source>
        <strain evidence="8">KCTC 52165</strain>
    </source>
</reference>
<comment type="caution">
    <text evidence="7">The sequence shown here is derived from an EMBL/GenBank/DDBJ whole genome shotgun (WGS) entry which is preliminary data.</text>
</comment>
<evidence type="ECO:0000256" key="5">
    <source>
        <dbReference type="ARBA" id="ARBA00023136"/>
    </source>
</evidence>
<evidence type="ECO:0000256" key="4">
    <source>
        <dbReference type="ARBA" id="ARBA00022989"/>
    </source>
</evidence>
<dbReference type="RefSeq" id="WP_378217880.1">
    <property type="nucleotide sequence ID" value="NZ_JBHRTK010000001.1"/>
</dbReference>
<dbReference type="Pfam" id="PF03626">
    <property type="entry name" value="COX4_pro"/>
    <property type="match status" value="1"/>
</dbReference>
<evidence type="ECO:0000256" key="6">
    <source>
        <dbReference type="SAM" id="Phobius"/>
    </source>
</evidence>
<dbReference type="Proteomes" id="UP001595583">
    <property type="component" value="Unassembled WGS sequence"/>
</dbReference>
<accession>A0ABV7K6B6</accession>
<name>A0ABV7K6B6_9HYPH</name>
<evidence type="ECO:0000256" key="1">
    <source>
        <dbReference type="ARBA" id="ARBA00004651"/>
    </source>
</evidence>
<keyword evidence="2" id="KW-1003">Cell membrane</keyword>
<keyword evidence="8" id="KW-1185">Reference proteome</keyword>
<keyword evidence="3 6" id="KW-0812">Transmembrane</keyword>
<proteinExistence type="predicted"/>